<feature type="domain" description="DRBM" evidence="7">
    <location>
        <begin position="349"/>
        <end position="423"/>
    </location>
</feature>
<keyword evidence="10" id="KW-1185">Reference proteome</keyword>
<dbReference type="InterPro" id="IPR036389">
    <property type="entry name" value="RNase_III_sf"/>
</dbReference>
<feature type="domain" description="RNase III" evidence="8">
    <location>
        <begin position="194"/>
        <end position="316"/>
    </location>
</feature>
<dbReference type="Pfam" id="PF00035">
    <property type="entry name" value="dsrm"/>
    <property type="match status" value="1"/>
</dbReference>
<dbReference type="EMBL" id="MU004187">
    <property type="protein sequence ID" value="KAF2496577.1"/>
    <property type="molecule type" value="Genomic_DNA"/>
</dbReference>
<dbReference type="GO" id="GO:0034475">
    <property type="term" value="P:U4 snRNA 3'-end processing"/>
    <property type="evidence" value="ECO:0007669"/>
    <property type="project" value="TreeGrafter"/>
</dbReference>
<keyword evidence="2" id="KW-0255">Endonuclease</keyword>
<organism evidence="9 10">
    <name type="scientific">Lophium mytilinum</name>
    <dbReference type="NCBI Taxonomy" id="390894"/>
    <lineage>
        <taxon>Eukaryota</taxon>
        <taxon>Fungi</taxon>
        <taxon>Dikarya</taxon>
        <taxon>Ascomycota</taxon>
        <taxon>Pezizomycotina</taxon>
        <taxon>Dothideomycetes</taxon>
        <taxon>Pleosporomycetidae</taxon>
        <taxon>Mytilinidiales</taxon>
        <taxon>Mytilinidiaceae</taxon>
        <taxon>Lophium</taxon>
    </lineage>
</organism>
<evidence type="ECO:0000313" key="10">
    <source>
        <dbReference type="Proteomes" id="UP000799750"/>
    </source>
</evidence>
<evidence type="ECO:0000256" key="3">
    <source>
        <dbReference type="ARBA" id="ARBA00022801"/>
    </source>
</evidence>
<dbReference type="PANTHER" id="PTHR11207:SF0">
    <property type="entry name" value="RIBONUCLEASE 3"/>
    <property type="match status" value="1"/>
</dbReference>
<keyword evidence="1" id="KW-0540">Nuclease</keyword>
<dbReference type="SMART" id="SM00535">
    <property type="entry name" value="RIBOc"/>
    <property type="match status" value="1"/>
</dbReference>
<dbReference type="GO" id="GO:0003723">
    <property type="term" value="F:RNA binding"/>
    <property type="evidence" value="ECO:0007669"/>
    <property type="project" value="UniProtKB-UniRule"/>
</dbReference>
<evidence type="ECO:0000256" key="1">
    <source>
        <dbReference type="ARBA" id="ARBA00022722"/>
    </source>
</evidence>
<evidence type="ECO:0000256" key="5">
    <source>
        <dbReference type="PROSITE-ProRule" id="PRU00266"/>
    </source>
</evidence>
<evidence type="ECO:0000259" key="8">
    <source>
        <dbReference type="PROSITE" id="PS50142"/>
    </source>
</evidence>
<evidence type="ECO:0000259" key="7">
    <source>
        <dbReference type="PROSITE" id="PS50137"/>
    </source>
</evidence>
<dbReference type="PANTHER" id="PTHR11207">
    <property type="entry name" value="RIBONUCLEASE III"/>
    <property type="match status" value="1"/>
</dbReference>
<dbReference type="Proteomes" id="UP000799750">
    <property type="component" value="Unassembled WGS sequence"/>
</dbReference>
<protein>
    <submittedName>
        <fullName evidence="9">Ribonuclease III</fullName>
    </submittedName>
</protein>
<dbReference type="GO" id="GO:0005654">
    <property type="term" value="C:nucleoplasm"/>
    <property type="evidence" value="ECO:0007669"/>
    <property type="project" value="TreeGrafter"/>
</dbReference>
<reference evidence="9" key="1">
    <citation type="journal article" date="2020" name="Stud. Mycol.">
        <title>101 Dothideomycetes genomes: a test case for predicting lifestyles and emergence of pathogens.</title>
        <authorList>
            <person name="Haridas S."/>
            <person name="Albert R."/>
            <person name="Binder M."/>
            <person name="Bloem J."/>
            <person name="Labutti K."/>
            <person name="Salamov A."/>
            <person name="Andreopoulos B."/>
            <person name="Baker S."/>
            <person name="Barry K."/>
            <person name="Bills G."/>
            <person name="Bluhm B."/>
            <person name="Cannon C."/>
            <person name="Castanera R."/>
            <person name="Culley D."/>
            <person name="Daum C."/>
            <person name="Ezra D."/>
            <person name="Gonzalez J."/>
            <person name="Henrissat B."/>
            <person name="Kuo A."/>
            <person name="Liang C."/>
            <person name="Lipzen A."/>
            <person name="Lutzoni F."/>
            <person name="Magnuson J."/>
            <person name="Mondo S."/>
            <person name="Nolan M."/>
            <person name="Ohm R."/>
            <person name="Pangilinan J."/>
            <person name="Park H.-J."/>
            <person name="Ramirez L."/>
            <person name="Alfaro M."/>
            <person name="Sun H."/>
            <person name="Tritt A."/>
            <person name="Yoshinaga Y."/>
            <person name="Zwiers L.-H."/>
            <person name="Turgeon B."/>
            <person name="Goodwin S."/>
            <person name="Spatafora J."/>
            <person name="Crous P."/>
            <person name="Grigoriev I."/>
        </authorList>
    </citation>
    <scope>NUCLEOTIDE SEQUENCE</scope>
    <source>
        <strain evidence="9">CBS 269.34</strain>
    </source>
</reference>
<feature type="compositionally biased region" description="Basic residues" evidence="6">
    <location>
        <begin position="74"/>
        <end position="88"/>
    </location>
</feature>
<dbReference type="AlphaFoldDB" id="A0A6A6QZK6"/>
<feature type="compositionally biased region" description="Basic residues" evidence="6">
    <location>
        <begin position="22"/>
        <end position="38"/>
    </location>
</feature>
<evidence type="ECO:0000313" key="9">
    <source>
        <dbReference type="EMBL" id="KAF2496577.1"/>
    </source>
</evidence>
<dbReference type="GO" id="GO:0006364">
    <property type="term" value="P:rRNA processing"/>
    <property type="evidence" value="ECO:0007669"/>
    <property type="project" value="TreeGrafter"/>
</dbReference>
<dbReference type="InterPro" id="IPR000999">
    <property type="entry name" value="RNase_III_dom"/>
</dbReference>
<dbReference type="InterPro" id="IPR014720">
    <property type="entry name" value="dsRBD_dom"/>
</dbReference>
<feature type="region of interest" description="Disordered" evidence="6">
    <location>
        <begin position="1"/>
        <end position="104"/>
    </location>
</feature>
<feature type="region of interest" description="Disordered" evidence="6">
    <location>
        <begin position="466"/>
        <end position="486"/>
    </location>
</feature>
<name>A0A6A6QZK6_9PEZI</name>
<keyword evidence="3" id="KW-0378">Hydrolase</keyword>
<feature type="compositionally biased region" description="Basic and acidic residues" evidence="6">
    <location>
        <begin position="64"/>
        <end position="73"/>
    </location>
</feature>
<dbReference type="Gene3D" id="3.30.160.20">
    <property type="match status" value="1"/>
</dbReference>
<dbReference type="SUPFAM" id="SSF69065">
    <property type="entry name" value="RNase III domain-like"/>
    <property type="match status" value="1"/>
</dbReference>
<evidence type="ECO:0000256" key="4">
    <source>
        <dbReference type="ARBA" id="ARBA00022884"/>
    </source>
</evidence>
<gene>
    <name evidence="9" type="ORF">BU16DRAFT_525734</name>
</gene>
<evidence type="ECO:0000256" key="6">
    <source>
        <dbReference type="SAM" id="MobiDB-lite"/>
    </source>
</evidence>
<dbReference type="GO" id="GO:0004525">
    <property type="term" value="F:ribonuclease III activity"/>
    <property type="evidence" value="ECO:0007669"/>
    <property type="project" value="InterPro"/>
</dbReference>
<dbReference type="PROSITE" id="PS50137">
    <property type="entry name" value="DS_RBD"/>
    <property type="match status" value="1"/>
</dbReference>
<dbReference type="OrthoDB" id="2392202at2759"/>
<dbReference type="Pfam" id="PF00636">
    <property type="entry name" value="Ribonuclease_3"/>
    <property type="match status" value="1"/>
</dbReference>
<proteinExistence type="predicted"/>
<keyword evidence="4 5" id="KW-0694">RNA-binding</keyword>
<evidence type="ECO:0000256" key="2">
    <source>
        <dbReference type="ARBA" id="ARBA00022759"/>
    </source>
</evidence>
<feature type="region of interest" description="Disordered" evidence="6">
    <location>
        <begin position="549"/>
        <end position="573"/>
    </location>
</feature>
<dbReference type="Gene3D" id="1.10.1520.10">
    <property type="entry name" value="Ribonuclease III domain"/>
    <property type="match status" value="1"/>
</dbReference>
<sequence length="573" mass="64595">MAEDRGRNSASRGDGPRSNDQKRKRQHSPSHSSYHKKSRNDDNPYALASYARSIAQNSPPPKARRGEFRETFDRKRHSHDRQRGQPKKMARDPDPYNKEQIRAPHSSNIFLQVMLEEIIDGEAGLDSNQSDAVEQAKALYTTLFHRRKPFQSTALAELEKVAPAQTPYPYIQPYRNNRPGLHAVSTNLPPLPPIKEYHLEFAAFRHVSLGTGGVPGVNVRKEEMSYEALEFLGDAYIETMASRVVYSRFPHLSAGQQSQLRELMVRNDTLASYSRAYGFDERIMRADIDKAGEKKWLKIHADVFEAYVAAVVEADPENGFRIAQEWLTALWAPLLVKGANQPINTSLADAKSELTKLVLYKNVKLEYKDVRDMEKTRGIQKFFIGVFLTGWGFENELLGTGTGQNKVEAGAAAAADALKNNKTVLPKAIERKKDHLATRQYHLQTASGDSNSTEPGVKDMEVKLAEGAEKTENKPKHEVDEDAKAEKAAQIQESVKVDNAEVEKLANVEELEQKETITVNDAAKAEIKVEGEPKKNRKQLRHEARAAEMLEKQEKWREAKEAREAKSREASKD</sequence>
<feature type="compositionally biased region" description="Basic and acidic residues" evidence="6">
    <location>
        <begin position="89"/>
        <end position="102"/>
    </location>
</feature>
<dbReference type="CDD" id="cd00593">
    <property type="entry name" value="RIBOc"/>
    <property type="match status" value="1"/>
</dbReference>
<dbReference type="PROSITE" id="PS50142">
    <property type="entry name" value="RNASE_3_2"/>
    <property type="match status" value="1"/>
</dbReference>
<accession>A0A6A6QZK6</accession>
<dbReference type="GO" id="GO:0006369">
    <property type="term" value="P:termination of RNA polymerase II transcription"/>
    <property type="evidence" value="ECO:0007669"/>
    <property type="project" value="TreeGrafter"/>
</dbReference>
<dbReference type="SUPFAM" id="SSF54768">
    <property type="entry name" value="dsRNA-binding domain-like"/>
    <property type="match status" value="1"/>
</dbReference>